<dbReference type="Pfam" id="PF01757">
    <property type="entry name" value="Acyl_transf_3"/>
    <property type="match status" value="1"/>
</dbReference>
<feature type="transmembrane region" description="Helical" evidence="9">
    <location>
        <begin position="311"/>
        <end position="331"/>
    </location>
</feature>
<gene>
    <name evidence="11" type="ORF">WDU96_13420</name>
</gene>
<feature type="transmembrane region" description="Helical" evidence="9">
    <location>
        <begin position="337"/>
        <end position="360"/>
    </location>
</feature>
<feature type="transmembrane region" description="Helical" evidence="9">
    <location>
        <begin position="12"/>
        <end position="33"/>
    </location>
</feature>
<dbReference type="PANTHER" id="PTHR23028:SF53">
    <property type="entry name" value="ACYL_TRANSF_3 DOMAIN-CONTAINING PROTEIN"/>
    <property type="match status" value="1"/>
</dbReference>
<evidence type="ECO:0000256" key="4">
    <source>
        <dbReference type="ARBA" id="ARBA00022692"/>
    </source>
</evidence>
<evidence type="ECO:0000256" key="6">
    <source>
        <dbReference type="ARBA" id="ARBA00023136"/>
    </source>
</evidence>
<feature type="compositionally biased region" description="Low complexity" evidence="8">
    <location>
        <begin position="465"/>
        <end position="484"/>
    </location>
</feature>
<evidence type="ECO:0000256" key="5">
    <source>
        <dbReference type="ARBA" id="ARBA00022989"/>
    </source>
</evidence>
<keyword evidence="3 11" id="KW-0808">Transferase</keyword>
<keyword evidence="6 9" id="KW-0472">Membrane</keyword>
<dbReference type="RefSeq" id="WP_337339034.1">
    <property type="nucleotide sequence ID" value="NZ_JBBDGL010000005.1"/>
</dbReference>
<dbReference type="GO" id="GO:0016746">
    <property type="term" value="F:acyltransferase activity"/>
    <property type="evidence" value="ECO:0007669"/>
    <property type="project" value="UniProtKB-KW"/>
</dbReference>
<evidence type="ECO:0000256" key="2">
    <source>
        <dbReference type="ARBA" id="ARBA00022475"/>
    </source>
</evidence>
<dbReference type="EC" id="2.3.1.-" evidence="11"/>
<comment type="subcellular location">
    <subcellularLocation>
        <location evidence="1">Cell membrane</location>
        <topology evidence="1">Multi-pass membrane protein</topology>
    </subcellularLocation>
</comment>
<sequence>MFTHAPAHSPTRFAGLDGLRAIAVILVVVYHLFPPDALPGGFIGVDVFFVISGFLITSLLLREHSRSGKIALVPFWQRRARRLLPALAVVVTVCSTLAWMVGGDVLTRLGAQVLGAATFSYNWISLAGDSGYFAASTPELFRNFWSLAVEEQFYLLWPLVLPLFLLLPRTWARVGMALVLAAASAVWMGVMVSSGAGELTRAYFGTDTHAFGLLIGIAAAFAMAQLRRMDAAWARTNWALGVTSATAVLALAGIVALAMMAPTEDLVTFPGTLLAASLCSVAVVIAGAWPRSWVGPRLDAAPLRWIGARSYGIYLWHWPLLVLAVAAAQGTGLSAGVPLWISVWVLGVTLVVSALSYRYIEMPIRVLGFRGALARMRRAFGTSSRSRMRALGATAAVCIALGGTSAAIAAAPQGSSAEEYVQAGAAALKAAQDAAAGASGAGTGGSESGASSAEVDRQSDGTLTSAMGPSGSSAPAPGPSGAMPDASQRMAQSGARATESASSLAGASSGVGSADAAATVSAGASGSSASGAGGAGAGGAEAAGSGEAASATTTSDPAEPVIDGANVTAVGDSVMLASAPALLERLPGIDIDAAVSRSTWAGPGILQKLAKQNKLRDYVVLALGTNGPIDAGSLDEMLDIAGPDRHVILVNAFAPRDWIPGVNADLAKVAHERPNVMVADWSSAIEDKTAMLAGDQIHPGEPGGRVFADTVAGVIEQVEAERLARVEAQRDLQMRIMTWLAGDTPYAGPAPAPVPLSRAPLG</sequence>
<evidence type="ECO:0000256" key="7">
    <source>
        <dbReference type="ARBA" id="ARBA00023315"/>
    </source>
</evidence>
<evidence type="ECO:0000259" key="10">
    <source>
        <dbReference type="Pfam" id="PF01757"/>
    </source>
</evidence>
<dbReference type="InterPro" id="IPR036514">
    <property type="entry name" value="SGNH_hydro_sf"/>
</dbReference>
<keyword evidence="2" id="KW-1003">Cell membrane</keyword>
<feature type="compositionally biased region" description="Low complexity" evidence="8">
    <location>
        <begin position="542"/>
        <end position="555"/>
    </location>
</feature>
<evidence type="ECO:0000313" key="11">
    <source>
        <dbReference type="EMBL" id="MEJ1156604.1"/>
    </source>
</evidence>
<feature type="transmembrane region" description="Helical" evidence="9">
    <location>
        <begin position="208"/>
        <end position="226"/>
    </location>
</feature>
<protein>
    <submittedName>
        <fullName evidence="11">Acyltransferase family protein</fullName>
        <ecNumber evidence="11">2.3.1.-</ecNumber>
    </submittedName>
</protein>
<evidence type="ECO:0000256" key="3">
    <source>
        <dbReference type="ARBA" id="ARBA00022679"/>
    </source>
</evidence>
<comment type="caution">
    <text evidence="11">The sequence shown here is derived from an EMBL/GenBank/DDBJ whole genome shotgun (WGS) entry which is preliminary data.</text>
</comment>
<dbReference type="EMBL" id="JBBDGL010000005">
    <property type="protein sequence ID" value="MEJ1156604.1"/>
    <property type="molecule type" value="Genomic_DNA"/>
</dbReference>
<feature type="transmembrane region" description="Helical" evidence="9">
    <location>
        <begin position="238"/>
        <end position="261"/>
    </location>
</feature>
<keyword evidence="7 11" id="KW-0012">Acyltransferase</keyword>
<feature type="transmembrane region" description="Helical" evidence="9">
    <location>
        <begin position="144"/>
        <end position="167"/>
    </location>
</feature>
<evidence type="ECO:0000313" key="12">
    <source>
        <dbReference type="Proteomes" id="UP001368654"/>
    </source>
</evidence>
<dbReference type="InterPro" id="IPR002656">
    <property type="entry name" value="Acyl_transf_3_dom"/>
</dbReference>
<keyword evidence="12" id="KW-1185">Reference proteome</keyword>
<dbReference type="CDD" id="cd01840">
    <property type="entry name" value="SGNH_hydrolase_yrhL_like"/>
    <property type="match status" value="1"/>
</dbReference>
<name>A0ABU8LYQ9_9MICO</name>
<feature type="compositionally biased region" description="Low complexity" evidence="8">
    <location>
        <begin position="497"/>
        <end position="509"/>
    </location>
</feature>
<keyword evidence="5 9" id="KW-1133">Transmembrane helix</keyword>
<keyword evidence="4 9" id="KW-0812">Transmembrane</keyword>
<feature type="transmembrane region" description="Helical" evidence="9">
    <location>
        <begin position="267"/>
        <end position="290"/>
    </location>
</feature>
<dbReference type="InterPro" id="IPR050879">
    <property type="entry name" value="Acyltransferase_3"/>
</dbReference>
<dbReference type="Proteomes" id="UP001368654">
    <property type="component" value="Unassembled WGS sequence"/>
</dbReference>
<dbReference type="PANTHER" id="PTHR23028">
    <property type="entry name" value="ACETYLTRANSFERASE"/>
    <property type="match status" value="1"/>
</dbReference>
<feature type="transmembrane region" description="Helical" evidence="9">
    <location>
        <begin position="174"/>
        <end position="196"/>
    </location>
</feature>
<feature type="region of interest" description="Disordered" evidence="8">
    <location>
        <begin position="523"/>
        <end position="560"/>
    </location>
</feature>
<feature type="domain" description="Acyltransferase 3" evidence="10">
    <location>
        <begin position="14"/>
        <end position="357"/>
    </location>
</feature>
<dbReference type="SUPFAM" id="SSF52266">
    <property type="entry name" value="SGNH hydrolase"/>
    <property type="match status" value="1"/>
</dbReference>
<feature type="compositionally biased region" description="Gly residues" evidence="8">
    <location>
        <begin position="531"/>
        <end position="541"/>
    </location>
</feature>
<evidence type="ECO:0000256" key="8">
    <source>
        <dbReference type="SAM" id="MobiDB-lite"/>
    </source>
</evidence>
<feature type="transmembrane region" description="Helical" evidence="9">
    <location>
        <begin position="39"/>
        <end position="61"/>
    </location>
</feature>
<feature type="transmembrane region" description="Helical" evidence="9">
    <location>
        <begin position="390"/>
        <end position="411"/>
    </location>
</feature>
<proteinExistence type="predicted"/>
<organism evidence="11 12">
    <name type="scientific">Microbacterium marmarense</name>
    <dbReference type="NCBI Taxonomy" id="3122051"/>
    <lineage>
        <taxon>Bacteria</taxon>
        <taxon>Bacillati</taxon>
        <taxon>Actinomycetota</taxon>
        <taxon>Actinomycetes</taxon>
        <taxon>Micrococcales</taxon>
        <taxon>Microbacteriaceae</taxon>
        <taxon>Microbacterium</taxon>
    </lineage>
</organism>
<evidence type="ECO:0000256" key="1">
    <source>
        <dbReference type="ARBA" id="ARBA00004651"/>
    </source>
</evidence>
<feature type="region of interest" description="Disordered" evidence="8">
    <location>
        <begin position="437"/>
        <end position="509"/>
    </location>
</feature>
<reference evidence="11 12" key="1">
    <citation type="submission" date="2024-02" db="EMBL/GenBank/DDBJ databases">
        <authorList>
            <person name="Saticioglu I.B."/>
        </authorList>
    </citation>
    <scope>NUCLEOTIDE SEQUENCE [LARGE SCALE GENOMIC DNA]</scope>
    <source>
        <strain evidence="11 12">Mu-86</strain>
    </source>
</reference>
<dbReference type="Gene3D" id="3.40.50.1110">
    <property type="entry name" value="SGNH hydrolase"/>
    <property type="match status" value="1"/>
</dbReference>
<accession>A0ABU8LYQ9</accession>
<feature type="transmembrane region" description="Helical" evidence="9">
    <location>
        <begin position="82"/>
        <end position="101"/>
    </location>
</feature>
<evidence type="ECO:0000256" key="9">
    <source>
        <dbReference type="SAM" id="Phobius"/>
    </source>
</evidence>